<reference evidence="1 2" key="1">
    <citation type="journal article" date="2015" name="Genome Announc.">
        <title>Complete Genome Sequence of Corynebacterium camporealensis DSM 44610, Isolated from the Milk of a Manchega Sheep with Subclinical Mastitis.</title>
        <authorList>
            <person name="Ruckert C."/>
            <person name="Albersmeier A."/>
            <person name="Winkler A."/>
            <person name="Tauch A."/>
        </authorList>
    </citation>
    <scope>NUCLEOTIDE SEQUENCE [LARGE SCALE GENOMIC DNA]</scope>
    <source>
        <strain evidence="1 2">DSM 44610</strain>
    </source>
</reference>
<dbReference type="PATRIC" id="fig|161896.4.peg.934"/>
<accession>A0A0F6QXZ0</accession>
<name>A0A0F6QXZ0_9CORY</name>
<proteinExistence type="predicted"/>
<dbReference type="AlphaFoldDB" id="A0A0F6QXZ0"/>
<protein>
    <submittedName>
        <fullName evidence="1">Uncharacterized protein</fullName>
    </submittedName>
</protein>
<dbReference type="EMBL" id="CP011311">
    <property type="protein sequence ID" value="AKE38923.1"/>
    <property type="molecule type" value="Genomic_DNA"/>
</dbReference>
<sequence>MASMTPFLIFLHVISAILLLGPVTVSVSTYQAQMLKAAQGDKSALGASRVLHKITNSYGYISALVPILGIGVFLSDLDTYASMGQFHASILLAVIAWVILFAIIIPRQKKAQTALESGAQHDFNDSKKKLSMFSGIFCLLWLITAILMFM</sequence>
<organism evidence="1 2">
    <name type="scientific">Corynebacterium camporealensis</name>
    <dbReference type="NCBI Taxonomy" id="161896"/>
    <lineage>
        <taxon>Bacteria</taxon>
        <taxon>Bacillati</taxon>
        <taxon>Actinomycetota</taxon>
        <taxon>Actinomycetes</taxon>
        <taxon>Mycobacteriales</taxon>
        <taxon>Corynebacteriaceae</taxon>
        <taxon>Corynebacterium</taxon>
    </lineage>
</organism>
<evidence type="ECO:0000313" key="2">
    <source>
        <dbReference type="Proteomes" id="UP000033566"/>
    </source>
</evidence>
<dbReference type="STRING" id="161896.UL81_04750"/>
<evidence type="ECO:0000313" key="1">
    <source>
        <dbReference type="EMBL" id="AKE38923.1"/>
    </source>
</evidence>
<dbReference type="HOGENOM" id="CLU_114045_0_0_11"/>
<gene>
    <name evidence="1" type="ORF">UL81_04750</name>
</gene>
<dbReference type="KEGG" id="ccj:UL81_04750"/>
<keyword evidence="2" id="KW-1185">Reference proteome</keyword>
<dbReference type="Proteomes" id="UP000033566">
    <property type="component" value="Chromosome"/>
</dbReference>